<dbReference type="PANTHER" id="PTHR34220:SF11">
    <property type="entry name" value="SENSOR PROTEIN KINASE HPTS"/>
    <property type="match status" value="1"/>
</dbReference>
<dbReference type="InterPro" id="IPR036890">
    <property type="entry name" value="HATPase_C_sf"/>
</dbReference>
<keyword evidence="6" id="KW-0547">Nucleotide-binding</keyword>
<evidence type="ECO:0000256" key="7">
    <source>
        <dbReference type="ARBA" id="ARBA00022777"/>
    </source>
</evidence>
<dbReference type="Pfam" id="PF06580">
    <property type="entry name" value="His_kinase"/>
    <property type="match status" value="1"/>
</dbReference>
<dbReference type="PANTHER" id="PTHR34220">
    <property type="entry name" value="SENSOR HISTIDINE KINASE YPDA"/>
    <property type="match status" value="1"/>
</dbReference>
<dbReference type="SMART" id="SM00387">
    <property type="entry name" value="HATPase_c"/>
    <property type="match status" value="1"/>
</dbReference>
<keyword evidence="10" id="KW-0902">Two-component regulatory system</keyword>
<feature type="domain" description="HAMP" evidence="13">
    <location>
        <begin position="325"/>
        <end position="377"/>
    </location>
</feature>
<dbReference type="InterPro" id="IPR033479">
    <property type="entry name" value="dCache_1"/>
</dbReference>
<dbReference type="Gene3D" id="1.10.8.500">
    <property type="entry name" value="HAMP domain in histidine kinase"/>
    <property type="match status" value="1"/>
</dbReference>
<evidence type="ECO:0000256" key="12">
    <source>
        <dbReference type="SAM" id="Phobius"/>
    </source>
</evidence>
<comment type="caution">
    <text evidence="14">The sequence shown here is derived from an EMBL/GenBank/DDBJ whole genome shotgun (WGS) entry which is preliminary data.</text>
</comment>
<dbReference type="InterPro" id="IPR003594">
    <property type="entry name" value="HATPase_dom"/>
</dbReference>
<evidence type="ECO:0000256" key="9">
    <source>
        <dbReference type="ARBA" id="ARBA00022989"/>
    </source>
</evidence>
<evidence type="ECO:0000256" key="10">
    <source>
        <dbReference type="ARBA" id="ARBA00023012"/>
    </source>
</evidence>
<evidence type="ECO:0000313" key="15">
    <source>
        <dbReference type="Proteomes" id="UP001596028"/>
    </source>
</evidence>
<comment type="subcellular location">
    <subcellularLocation>
        <location evidence="1">Cell membrane</location>
        <topology evidence="1">Multi-pass membrane protein</topology>
    </subcellularLocation>
</comment>
<keyword evidence="8" id="KW-0067">ATP-binding</keyword>
<accession>A0ABV9FD99</accession>
<keyword evidence="11 12" id="KW-0472">Membrane</keyword>
<name>A0ABV9FD99_9BACL</name>
<dbReference type="Pfam" id="PF02518">
    <property type="entry name" value="HATPase_c"/>
    <property type="match status" value="1"/>
</dbReference>
<dbReference type="Gene3D" id="3.30.450.20">
    <property type="entry name" value="PAS domain"/>
    <property type="match status" value="1"/>
</dbReference>
<evidence type="ECO:0000256" key="2">
    <source>
        <dbReference type="ARBA" id="ARBA00022475"/>
    </source>
</evidence>
<sequence length="611" mass="69558">MIFRRRRGWNFRHYPIAYKLTVVYVALTVLPLLLLVYVSYTQYARSVEEQIGEYMPRFLFQANADIEKHIDELTTLPDMLFNSEDVLTILRREGYDRRSALNRDQYAMNSYLARTYTSGRNADVMGVFVLSNGRLFFSSKAGFREADWSERLGADIGRFGTAGSRARILLPDEMNVKLDTGTPYVFIHKPISDNDNRRNLGTMLIAVDLSFIDNIVRNFERNERAELWVMTSAGNIIFHTNRDKIGTVDENKIRYPTLNGSFRTSASGPAKLVSVNQSPGRGWVLLHSIPLKELTERTDIVRNVTVFVIIGIIFVTSLIAILLSYSMTRPLKKLSGLMKSVERGDFQVDLQVRSGDEVGTLARSFNSMISTIRELIEQNYQIEIRQREAELYALQSQINPHFMYNTLETIGMAVEEGDTEQVVDMVTLLGRMLRFSVSNHAKSVAIAEEVQHVKDYLTIQKFRFEDRLRFKLVTTIGELDLRTLYTPKFILQPIVENSIKYGLETRKALEIHITASEEFGARSGKRDIVFRVRDNGPGIPGEKLEELEHSLKRISFEGRSAHFGLINVNARIVMMHGADYGLQLHSIVGLGTEVTVRIPMTRGEANEGADD</sequence>
<keyword evidence="3" id="KW-0597">Phosphoprotein</keyword>
<keyword evidence="15" id="KW-1185">Reference proteome</keyword>
<dbReference type="SUPFAM" id="SSF158472">
    <property type="entry name" value="HAMP domain-like"/>
    <property type="match status" value="1"/>
</dbReference>
<dbReference type="InterPro" id="IPR003660">
    <property type="entry name" value="HAMP_dom"/>
</dbReference>
<evidence type="ECO:0000313" key="14">
    <source>
        <dbReference type="EMBL" id="MFC4599891.1"/>
    </source>
</evidence>
<keyword evidence="5 12" id="KW-0812">Transmembrane</keyword>
<dbReference type="SUPFAM" id="SSF55874">
    <property type="entry name" value="ATPase domain of HSP90 chaperone/DNA topoisomerase II/histidine kinase"/>
    <property type="match status" value="1"/>
</dbReference>
<dbReference type="InterPro" id="IPR010559">
    <property type="entry name" value="Sig_transdc_His_kin_internal"/>
</dbReference>
<keyword evidence="2" id="KW-1003">Cell membrane</keyword>
<dbReference type="RefSeq" id="WP_378098530.1">
    <property type="nucleotide sequence ID" value="NZ_JBHSEP010000012.1"/>
</dbReference>
<keyword evidence="7 14" id="KW-0418">Kinase</keyword>
<dbReference type="Gene3D" id="3.30.565.10">
    <property type="entry name" value="Histidine kinase-like ATPase, C-terminal domain"/>
    <property type="match status" value="1"/>
</dbReference>
<evidence type="ECO:0000256" key="3">
    <source>
        <dbReference type="ARBA" id="ARBA00022553"/>
    </source>
</evidence>
<dbReference type="Pfam" id="PF02743">
    <property type="entry name" value="dCache_1"/>
    <property type="match status" value="1"/>
</dbReference>
<evidence type="ECO:0000256" key="1">
    <source>
        <dbReference type="ARBA" id="ARBA00004651"/>
    </source>
</evidence>
<evidence type="ECO:0000256" key="5">
    <source>
        <dbReference type="ARBA" id="ARBA00022692"/>
    </source>
</evidence>
<keyword evidence="9 12" id="KW-1133">Transmembrane helix</keyword>
<evidence type="ECO:0000256" key="6">
    <source>
        <dbReference type="ARBA" id="ARBA00022741"/>
    </source>
</evidence>
<protein>
    <submittedName>
        <fullName evidence="14">Sensor histidine kinase</fullName>
        <ecNumber evidence="14">2.7.13.3</ecNumber>
    </submittedName>
</protein>
<reference evidence="15" key="1">
    <citation type="journal article" date="2019" name="Int. J. Syst. Evol. Microbiol.">
        <title>The Global Catalogue of Microorganisms (GCM) 10K type strain sequencing project: providing services to taxonomists for standard genome sequencing and annotation.</title>
        <authorList>
            <consortium name="The Broad Institute Genomics Platform"/>
            <consortium name="The Broad Institute Genome Sequencing Center for Infectious Disease"/>
            <person name="Wu L."/>
            <person name="Ma J."/>
        </authorList>
    </citation>
    <scope>NUCLEOTIDE SEQUENCE [LARGE SCALE GENOMIC DNA]</scope>
    <source>
        <strain evidence="15">CCUG 49571</strain>
    </source>
</reference>
<dbReference type="Pfam" id="PF00672">
    <property type="entry name" value="HAMP"/>
    <property type="match status" value="1"/>
</dbReference>
<dbReference type="EMBL" id="JBHSEP010000012">
    <property type="protein sequence ID" value="MFC4599891.1"/>
    <property type="molecule type" value="Genomic_DNA"/>
</dbReference>
<dbReference type="SMART" id="SM00304">
    <property type="entry name" value="HAMP"/>
    <property type="match status" value="1"/>
</dbReference>
<dbReference type="Proteomes" id="UP001596028">
    <property type="component" value="Unassembled WGS sequence"/>
</dbReference>
<evidence type="ECO:0000256" key="4">
    <source>
        <dbReference type="ARBA" id="ARBA00022679"/>
    </source>
</evidence>
<gene>
    <name evidence="14" type="ORF">ACFO3S_16675</name>
</gene>
<feature type="transmembrane region" description="Helical" evidence="12">
    <location>
        <begin position="304"/>
        <end position="325"/>
    </location>
</feature>
<evidence type="ECO:0000256" key="8">
    <source>
        <dbReference type="ARBA" id="ARBA00022840"/>
    </source>
</evidence>
<organism evidence="14 15">
    <name type="scientific">Cohnella hongkongensis</name>
    <dbReference type="NCBI Taxonomy" id="178337"/>
    <lineage>
        <taxon>Bacteria</taxon>
        <taxon>Bacillati</taxon>
        <taxon>Bacillota</taxon>
        <taxon>Bacilli</taxon>
        <taxon>Bacillales</taxon>
        <taxon>Paenibacillaceae</taxon>
        <taxon>Cohnella</taxon>
    </lineage>
</organism>
<evidence type="ECO:0000259" key="13">
    <source>
        <dbReference type="PROSITE" id="PS50885"/>
    </source>
</evidence>
<dbReference type="PROSITE" id="PS50885">
    <property type="entry name" value="HAMP"/>
    <property type="match status" value="1"/>
</dbReference>
<dbReference type="CDD" id="cd06225">
    <property type="entry name" value="HAMP"/>
    <property type="match status" value="1"/>
</dbReference>
<keyword evidence="4 14" id="KW-0808">Transferase</keyword>
<dbReference type="GO" id="GO:0004673">
    <property type="term" value="F:protein histidine kinase activity"/>
    <property type="evidence" value="ECO:0007669"/>
    <property type="project" value="UniProtKB-EC"/>
</dbReference>
<feature type="transmembrane region" description="Helical" evidence="12">
    <location>
        <begin position="21"/>
        <end position="40"/>
    </location>
</feature>
<evidence type="ECO:0000256" key="11">
    <source>
        <dbReference type="ARBA" id="ARBA00023136"/>
    </source>
</evidence>
<proteinExistence type="predicted"/>
<dbReference type="EC" id="2.7.13.3" evidence="14"/>
<dbReference type="InterPro" id="IPR050640">
    <property type="entry name" value="Bact_2-comp_sensor_kinase"/>
</dbReference>